<feature type="repeat" description="NHL" evidence="2">
    <location>
        <begin position="27"/>
        <end position="63"/>
    </location>
</feature>
<dbReference type="Gene3D" id="2.120.10.30">
    <property type="entry name" value="TolB, C-terminal domain"/>
    <property type="match status" value="3"/>
</dbReference>
<proteinExistence type="predicted"/>
<dbReference type="GO" id="GO:0008270">
    <property type="term" value="F:zinc ion binding"/>
    <property type="evidence" value="ECO:0007669"/>
    <property type="project" value="UniProtKB-KW"/>
</dbReference>
<evidence type="ECO:0000313" key="4">
    <source>
        <dbReference type="EMBL" id="CAF1377755.1"/>
    </source>
</evidence>
<keyword evidence="3" id="KW-0732">Signal</keyword>
<evidence type="ECO:0008006" key="8">
    <source>
        <dbReference type="Google" id="ProtNLM"/>
    </source>
</evidence>
<feature type="signal peptide" evidence="3">
    <location>
        <begin position="1"/>
        <end position="18"/>
    </location>
</feature>
<evidence type="ECO:0000256" key="3">
    <source>
        <dbReference type="SAM" id="SignalP"/>
    </source>
</evidence>
<name>A0A819P5Y0_9BILA</name>
<dbReference type="InterPro" id="IPR011042">
    <property type="entry name" value="6-blade_b-propeller_TolB-like"/>
</dbReference>
<dbReference type="PANTHER" id="PTHR24104">
    <property type="entry name" value="E3 UBIQUITIN-PROTEIN LIGASE NHLRC1-RELATED"/>
    <property type="match status" value="1"/>
</dbReference>
<evidence type="ECO:0000256" key="1">
    <source>
        <dbReference type="ARBA" id="ARBA00022737"/>
    </source>
</evidence>
<dbReference type="PANTHER" id="PTHR24104:SF25">
    <property type="entry name" value="PROTEIN LIN-41"/>
    <property type="match status" value="1"/>
</dbReference>
<protein>
    <recommendedName>
        <fullName evidence="8">NHL repeat containing protein</fullName>
    </recommendedName>
</protein>
<dbReference type="InterPro" id="IPR050952">
    <property type="entry name" value="TRIM-NHL_E3_ligases"/>
</dbReference>
<dbReference type="Pfam" id="PF01436">
    <property type="entry name" value="NHL"/>
    <property type="match status" value="1"/>
</dbReference>
<dbReference type="SUPFAM" id="SSF101898">
    <property type="entry name" value="NHL repeat"/>
    <property type="match status" value="1"/>
</dbReference>
<dbReference type="Proteomes" id="UP000663860">
    <property type="component" value="Unassembled WGS sequence"/>
</dbReference>
<dbReference type="PROSITE" id="PS51125">
    <property type="entry name" value="NHL"/>
    <property type="match status" value="1"/>
</dbReference>
<reference evidence="6" key="1">
    <citation type="submission" date="2021-02" db="EMBL/GenBank/DDBJ databases">
        <authorList>
            <person name="Nowell W R."/>
        </authorList>
    </citation>
    <scope>NUCLEOTIDE SEQUENCE</scope>
</reference>
<dbReference type="AlphaFoldDB" id="A0A819P5Y0"/>
<evidence type="ECO:0000313" key="7">
    <source>
        <dbReference type="Proteomes" id="UP000663881"/>
    </source>
</evidence>
<accession>A0A819P5Y0</accession>
<dbReference type="InterPro" id="IPR001258">
    <property type="entry name" value="NHL_repeat"/>
</dbReference>
<dbReference type="Proteomes" id="UP000663891">
    <property type="component" value="Unassembled WGS sequence"/>
</dbReference>
<evidence type="ECO:0000256" key="2">
    <source>
        <dbReference type="PROSITE-ProRule" id="PRU00504"/>
    </source>
</evidence>
<dbReference type="EMBL" id="CAJOAY010003195">
    <property type="protein sequence ID" value="CAF4008262.1"/>
    <property type="molecule type" value="Genomic_DNA"/>
</dbReference>
<keyword evidence="1" id="KW-0677">Repeat</keyword>
<comment type="caution">
    <text evidence="6">The sequence shown here is derived from an EMBL/GenBank/DDBJ whole genome shotgun (WGS) entry which is preliminary data.</text>
</comment>
<dbReference type="OrthoDB" id="10041415at2759"/>
<feature type="chain" id="PRO_5036415743" description="NHL repeat containing protein" evidence="3">
    <location>
        <begin position="19"/>
        <end position="314"/>
    </location>
</feature>
<dbReference type="EMBL" id="CAJNOE010001538">
    <property type="protein sequence ID" value="CAF1431857.1"/>
    <property type="molecule type" value="Genomic_DNA"/>
</dbReference>
<evidence type="ECO:0000313" key="6">
    <source>
        <dbReference type="EMBL" id="CAF4008262.1"/>
    </source>
</evidence>
<evidence type="ECO:0000313" key="5">
    <source>
        <dbReference type="EMBL" id="CAF1431857.1"/>
    </source>
</evidence>
<dbReference type="Proteomes" id="UP000663881">
    <property type="component" value="Unassembled WGS sequence"/>
</dbReference>
<organism evidence="6 7">
    <name type="scientific">Adineta steineri</name>
    <dbReference type="NCBI Taxonomy" id="433720"/>
    <lineage>
        <taxon>Eukaryota</taxon>
        <taxon>Metazoa</taxon>
        <taxon>Spiralia</taxon>
        <taxon>Gnathifera</taxon>
        <taxon>Rotifera</taxon>
        <taxon>Eurotatoria</taxon>
        <taxon>Bdelloidea</taxon>
        <taxon>Adinetida</taxon>
        <taxon>Adinetidae</taxon>
        <taxon>Adineta</taxon>
    </lineage>
</organism>
<dbReference type="EMBL" id="CAJNON010000785">
    <property type="protein sequence ID" value="CAF1377755.1"/>
    <property type="molecule type" value="Genomic_DNA"/>
</dbReference>
<sequence>MSCFIIAAVAVGVGQTVAGYCNATIDGSSNGLVGPWGIYVSPFDGTLYVADFDGSKLLAYAPFSRTGNVLLSTGLVRPEGVFVDSSSTIYMTDESSANGTLYIQRGGINLKSIPAVGQSTSSCNLTGLYSAHGVAVDRSGNIYVTMAKCNMIVKWVVNGTSGVRVAGNITSGTTSELFNWPGLIHLDEDRGALYVPDALNNRIQRFMIGGNGTGETVAGNNSIGTALNQLNYPTGIWVTYDGQTLYIADSRNHRVMKWQIGATQGSVVAGSVSGTPGNTNQLLNSPGSVALDPSETYIYVSDSSNYRVQRFRLR</sequence>
<gene>
    <name evidence="5" type="ORF">IZO911_LOCUS41279</name>
    <name evidence="6" type="ORF">OKA104_LOCUS30208</name>
    <name evidence="4" type="ORF">VCS650_LOCUS35227</name>
</gene>
<dbReference type="CDD" id="cd05819">
    <property type="entry name" value="NHL"/>
    <property type="match status" value="1"/>
</dbReference>